<evidence type="ECO:0000313" key="3">
    <source>
        <dbReference type="Proteomes" id="UP000555836"/>
    </source>
</evidence>
<feature type="non-terminal residue" evidence="2">
    <location>
        <position position="92"/>
    </location>
</feature>
<dbReference type="InterPro" id="IPR041690">
    <property type="entry name" value="Cadherin_5"/>
</dbReference>
<accession>A0A7Y0X9W0</accession>
<gene>
    <name evidence="2" type="ORF">HKB21_33725</name>
</gene>
<dbReference type="EMBL" id="JABCLD010002566">
    <property type="protein sequence ID" value="NMU30571.1"/>
    <property type="molecule type" value="Genomic_DNA"/>
</dbReference>
<dbReference type="Pfam" id="PF17892">
    <property type="entry name" value="Cadherin_5"/>
    <property type="match status" value="1"/>
</dbReference>
<dbReference type="Proteomes" id="UP000555836">
    <property type="component" value="Unassembled WGS sequence"/>
</dbReference>
<feature type="domain" description="Cadherin-like" evidence="1">
    <location>
        <begin position="2"/>
        <end position="64"/>
    </location>
</feature>
<evidence type="ECO:0000259" key="1">
    <source>
        <dbReference type="Pfam" id="PF17892"/>
    </source>
</evidence>
<sequence length="92" mass="9349">SSDVEGDVSLESVSYSGSDGILTANDDGTYSFAPNENFNGGVSLDVVVADEDGATATTNANIDVLPVNDAPVSGDLAYSVDEDGSITLSQEQ</sequence>
<comment type="caution">
    <text evidence="2">The sequence shown here is derived from an EMBL/GenBank/DDBJ whole genome shotgun (WGS) entry which is preliminary data.</text>
</comment>
<evidence type="ECO:0000313" key="2">
    <source>
        <dbReference type="EMBL" id="NMU30571.1"/>
    </source>
</evidence>
<feature type="non-terminal residue" evidence="2">
    <location>
        <position position="1"/>
    </location>
</feature>
<dbReference type="AlphaFoldDB" id="A0A7Y0X9W0"/>
<organism evidence="2 3">
    <name type="scientific">Vibrio parahaemolyticus</name>
    <dbReference type="NCBI Taxonomy" id="670"/>
    <lineage>
        <taxon>Bacteria</taxon>
        <taxon>Pseudomonadati</taxon>
        <taxon>Pseudomonadota</taxon>
        <taxon>Gammaproteobacteria</taxon>
        <taxon>Vibrionales</taxon>
        <taxon>Vibrionaceae</taxon>
        <taxon>Vibrio</taxon>
    </lineage>
</organism>
<proteinExistence type="predicted"/>
<protein>
    <submittedName>
        <fullName evidence="2">Cadherin-like domain-containing protein</fullName>
    </submittedName>
</protein>
<reference evidence="2 3" key="1">
    <citation type="submission" date="2020-04" db="EMBL/GenBank/DDBJ databases">
        <title>Whole-genome sequencing of Vibrio spp. from China reveals different genetic environments of blaCTX-M-14 among diverse lineages.</title>
        <authorList>
            <person name="Zheng Z."/>
            <person name="Ye L."/>
            <person name="Chen S."/>
        </authorList>
    </citation>
    <scope>NUCLEOTIDE SEQUENCE [LARGE SCALE GENOMIC DNA]</scope>
    <source>
        <strain evidence="2 3">Vb0574</strain>
    </source>
</reference>
<name>A0A7Y0X9W0_VIBPH</name>